<feature type="chain" id="PRO_5038734580" evidence="1">
    <location>
        <begin position="20"/>
        <end position="292"/>
    </location>
</feature>
<reference evidence="3" key="2">
    <citation type="submission" date="2021-04" db="EMBL/GenBank/DDBJ databases">
        <authorList>
            <person name="Gilroy R."/>
        </authorList>
    </citation>
    <scope>NUCLEOTIDE SEQUENCE</scope>
    <source>
        <strain evidence="3">Gambia16-930</strain>
    </source>
</reference>
<organism evidence="3 4">
    <name type="scientific">Candidatus Onthomorpha intestinigallinarum</name>
    <dbReference type="NCBI Taxonomy" id="2840880"/>
    <lineage>
        <taxon>Bacteria</taxon>
        <taxon>Pseudomonadati</taxon>
        <taxon>Bacteroidota</taxon>
        <taxon>Bacteroidia</taxon>
        <taxon>Bacteroidales</taxon>
        <taxon>Candidatus Onthomorpha</taxon>
    </lineage>
</organism>
<reference evidence="3" key="1">
    <citation type="journal article" date="2021" name="PeerJ">
        <title>Extensive microbial diversity within the chicken gut microbiome revealed by metagenomics and culture.</title>
        <authorList>
            <person name="Gilroy R."/>
            <person name="Ravi A."/>
            <person name="Getino M."/>
            <person name="Pursley I."/>
            <person name="Horton D.L."/>
            <person name="Alikhan N.F."/>
            <person name="Baker D."/>
            <person name="Gharbi K."/>
            <person name="Hall N."/>
            <person name="Watson M."/>
            <person name="Adriaenssens E.M."/>
            <person name="Foster-Nyarko E."/>
            <person name="Jarju S."/>
            <person name="Secka A."/>
            <person name="Antonio M."/>
            <person name="Oren A."/>
            <person name="Chaudhuri R.R."/>
            <person name="La Ragione R."/>
            <person name="Hildebrand F."/>
            <person name="Pallen M.J."/>
        </authorList>
    </citation>
    <scope>NUCLEOTIDE SEQUENCE</scope>
    <source>
        <strain evidence="3">Gambia16-930</strain>
    </source>
</reference>
<dbReference type="InterPro" id="IPR011250">
    <property type="entry name" value="OMP/PagP_B-barrel"/>
</dbReference>
<name>A0A9D1RG54_9BACT</name>
<evidence type="ECO:0000256" key="1">
    <source>
        <dbReference type="SAM" id="SignalP"/>
    </source>
</evidence>
<dbReference type="AlphaFoldDB" id="A0A9D1RG54"/>
<dbReference type="SUPFAM" id="SSF56925">
    <property type="entry name" value="OMPA-like"/>
    <property type="match status" value="1"/>
</dbReference>
<evidence type="ECO:0000259" key="2">
    <source>
        <dbReference type="Pfam" id="PF19573"/>
    </source>
</evidence>
<dbReference type="InterPro" id="IPR045743">
    <property type="entry name" value="DUF6089"/>
</dbReference>
<accession>A0A9D1RG54</accession>
<keyword evidence="1" id="KW-0732">Signal</keyword>
<protein>
    <submittedName>
        <fullName evidence="3">Outer membrane beta-barrel protein</fullName>
    </submittedName>
</protein>
<gene>
    <name evidence="3" type="ORF">IAC47_05190</name>
</gene>
<dbReference type="EMBL" id="DXGG01000164">
    <property type="protein sequence ID" value="HIW87651.1"/>
    <property type="molecule type" value="Genomic_DNA"/>
</dbReference>
<comment type="caution">
    <text evidence="3">The sequence shown here is derived from an EMBL/GenBank/DDBJ whole genome shotgun (WGS) entry which is preliminary data.</text>
</comment>
<dbReference type="Proteomes" id="UP000824267">
    <property type="component" value="Unassembled WGS sequence"/>
</dbReference>
<feature type="domain" description="DUF6089" evidence="2">
    <location>
        <begin position="3"/>
        <end position="162"/>
    </location>
</feature>
<sequence>MRKALCLISLVLACFSAVAQLSKWEFGVLLGGSNYVGDINSSFNSNEKNAQWNQFESSFDFYNTNFLGGIFARYNINSRWTINAGLNFTRIEGEDAHFNNPRNLSFHSNLNELNLMCEFNFFSYQTGSRLHRITPYLFAGIAGFYFNPKAIVNNPITLEQEEVELRPLNTEGQGMEGYPKAYSRYGFAIPFGLGMKFSLGKYVCIGLQWGFRKTFTDYLDDISTKYVDHETLVNWGGELSAEAADRTHELSGMEGYYHPHNTARGNSNTKDWYNFFGITISTKLSLGSKKCL</sequence>
<dbReference type="Pfam" id="PF19573">
    <property type="entry name" value="DUF6089"/>
    <property type="match status" value="1"/>
</dbReference>
<proteinExistence type="predicted"/>
<evidence type="ECO:0000313" key="3">
    <source>
        <dbReference type="EMBL" id="HIW87651.1"/>
    </source>
</evidence>
<feature type="signal peptide" evidence="1">
    <location>
        <begin position="1"/>
        <end position="19"/>
    </location>
</feature>
<evidence type="ECO:0000313" key="4">
    <source>
        <dbReference type="Proteomes" id="UP000824267"/>
    </source>
</evidence>